<dbReference type="InterPro" id="IPR000868">
    <property type="entry name" value="Isochorismatase-like_dom"/>
</dbReference>
<dbReference type="GO" id="GO:0008936">
    <property type="term" value="F:nicotinamidase activity"/>
    <property type="evidence" value="ECO:0007669"/>
    <property type="project" value="UniProtKB-EC"/>
</dbReference>
<dbReference type="Gene3D" id="3.40.50.850">
    <property type="entry name" value="Isochorismatase-like"/>
    <property type="match status" value="1"/>
</dbReference>
<comment type="pathway">
    <text evidence="5">Cofactor biosynthesis; nicotinate biosynthesis; nicotinate from nicotinamide: step 1/1.</text>
</comment>
<accession>A0A3Q9GIH3</accession>
<evidence type="ECO:0000256" key="4">
    <source>
        <dbReference type="ARBA" id="ARBA00022801"/>
    </source>
</evidence>
<feature type="domain" description="Isochorismatase-like" evidence="9">
    <location>
        <begin position="6"/>
        <end position="190"/>
    </location>
</feature>
<evidence type="ECO:0000256" key="8">
    <source>
        <dbReference type="SAM" id="MobiDB-lite"/>
    </source>
</evidence>
<dbReference type="InterPro" id="IPR036380">
    <property type="entry name" value="Isochorismatase-like_sf"/>
</dbReference>
<organism evidence="10 11">
    <name type="scientific">Trueperella pyogenes</name>
    <dbReference type="NCBI Taxonomy" id="1661"/>
    <lineage>
        <taxon>Bacteria</taxon>
        <taxon>Bacillati</taxon>
        <taxon>Actinomycetota</taxon>
        <taxon>Actinomycetes</taxon>
        <taxon>Actinomycetales</taxon>
        <taxon>Actinomycetaceae</taxon>
        <taxon>Trueperella</taxon>
    </lineage>
</organism>
<dbReference type="Pfam" id="PF00857">
    <property type="entry name" value="Isochorismatase"/>
    <property type="match status" value="1"/>
</dbReference>
<dbReference type="PANTHER" id="PTHR11080:SF2">
    <property type="entry name" value="LD05707P"/>
    <property type="match status" value="1"/>
</dbReference>
<dbReference type="GO" id="GO:0046872">
    <property type="term" value="F:metal ion binding"/>
    <property type="evidence" value="ECO:0007669"/>
    <property type="project" value="UniProtKB-KW"/>
</dbReference>
<evidence type="ECO:0000259" key="9">
    <source>
        <dbReference type="Pfam" id="PF00857"/>
    </source>
</evidence>
<keyword evidence="4" id="KW-0378">Hydrolase</keyword>
<evidence type="ECO:0000256" key="7">
    <source>
        <dbReference type="ARBA" id="ARBA00043224"/>
    </source>
</evidence>
<feature type="compositionally biased region" description="Acidic residues" evidence="8">
    <location>
        <begin position="219"/>
        <end position="253"/>
    </location>
</feature>
<evidence type="ECO:0000256" key="5">
    <source>
        <dbReference type="ARBA" id="ARBA00037900"/>
    </source>
</evidence>
<evidence type="ECO:0000256" key="2">
    <source>
        <dbReference type="ARBA" id="ARBA00022642"/>
    </source>
</evidence>
<name>A0A3Q9GIH3_9ACTO</name>
<evidence type="ECO:0000313" key="10">
    <source>
        <dbReference type="EMBL" id="AZR06779.1"/>
    </source>
</evidence>
<dbReference type="PANTHER" id="PTHR11080">
    <property type="entry name" value="PYRAZINAMIDASE/NICOTINAMIDASE"/>
    <property type="match status" value="1"/>
</dbReference>
<dbReference type="EMBL" id="CP033905">
    <property type="protein sequence ID" value="AZR06779.1"/>
    <property type="molecule type" value="Genomic_DNA"/>
</dbReference>
<reference evidence="10 11" key="1">
    <citation type="submission" date="2018-11" db="EMBL/GenBank/DDBJ databases">
        <title>Multidrug-resistant genes are associated with an 42-kb island TGI1 carrying a complex class 1 integron in a Trueperella pyogenes.</title>
        <authorList>
            <person name="Dong W."/>
        </authorList>
    </citation>
    <scope>NUCLEOTIDE SEQUENCE [LARGE SCALE GENOMIC DNA]</scope>
    <source>
        <strain evidence="10 11">TP4</strain>
    </source>
</reference>
<dbReference type="Proteomes" id="UP000275951">
    <property type="component" value="Chromosome"/>
</dbReference>
<dbReference type="SUPFAM" id="SSF52499">
    <property type="entry name" value="Isochorismatase-like hydrolases"/>
    <property type="match status" value="1"/>
</dbReference>
<dbReference type="AlphaFoldDB" id="A0A3Q9GIH3"/>
<evidence type="ECO:0000256" key="6">
    <source>
        <dbReference type="ARBA" id="ARBA00039017"/>
    </source>
</evidence>
<keyword evidence="2" id="KW-0662">Pyridine nucleotide biosynthesis</keyword>
<evidence type="ECO:0000256" key="1">
    <source>
        <dbReference type="ARBA" id="ARBA00006336"/>
    </source>
</evidence>
<evidence type="ECO:0000256" key="3">
    <source>
        <dbReference type="ARBA" id="ARBA00022723"/>
    </source>
</evidence>
<feature type="region of interest" description="Disordered" evidence="8">
    <location>
        <begin position="218"/>
        <end position="253"/>
    </location>
</feature>
<protein>
    <recommendedName>
        <fullName evidence="6">nicotinamidase</fullName>
        <ecNumber evidence="6">3.5.1.19</ecNumber>
    </recommendedName>
    <alternativeName>
        <fullName evidence="7">Nicotinamide deamidase</fullName>
    </alternativeName>
</protein>
<dbReference type="EC" id="3.5.1.19" evidence="6"/>
<proteinExistence type="inferred from homology"/>
<sequence length="350" mass="38678">MSTHRALLIVDVQPTFCEGGALGVKGGNAVAERIADFVTDNADEYDLIVTTQDWHIEPGYHFSENPDFIDTWPPHGVAGTADAELHEAIASLPFDESVKKGEYAAAYSGFEGKNKNGDSLETLLRTAEITSIDIAGIAESHCVKETALDALRAGWPVRVFSDLTVPISEELGEAARTEMDEAGVEQLSSHEAFGFYEEGEDAPIPGFDDLTSESSIDAWDADDWDDDETEWSREDWDDLANNDLDGDGLADDLEDDEWGAADFRTDEPKRGLALDRDDFVRDEYGEDSDAELTSDGEFEELDTLANKVELAEDLSDYDLSDFDIDLDEDVDFSDEVSDEDFDFSDIDFKP</sequence>
<evidence type="ECO:0000313" key="11">
    <source>
        <dbReference type="Proteomes" id="UP000275951"/>
    </source>
</evidence>
<comment type="similarity">
    <text evidence="1">Belongs to the isochorismatase family.</text>
</comment>
<dbReference type="GO" id="GO:0019363">
    <property type="term" value="P:pyridine nucleotide biosynthetic process"/>
    <property type="evidence" value="ECO:0007669"/>
    <property type="project" value="UniProtKB-KW"/>
</dbReference>
<keyword evidence="3" id="KW-0479">Metal-binding</keyword>
<dbReference type="InterPro" id="IPR052347">
    <property type="entry name" value="Isochorismatase_Nicotinamidase"/>
</dbReference>
<gene>
    <name evidence="10" type="ORF">EBQ10_05375</name>
</gene>